<protein>
    <submittedName>
        <fullName evidence="1">Uncharacterized protein</fullName>
    </submittedName>
</protein>
<sequence length="608" mass="69370">MGSCCGSRTEYLDIGRDNSKETREYNKILNFDWNQGLKNLGSEESKEEGVYLTVEEIILMRLTNDRAEFVTPQVAHISFTEFKKFMFLNKVFLEQERKREAAASEKEKKEKETQSRAKNVGLFAPPVIDSIWTILISLDVPDDKGQGVRIYERFCREIFGFILERPILKELDKECKIAPDHKYGLTITYFKNFSNILKPSFKYSNDDYDSDICSTVWVTPKQISSFITSAGAECKKAGKDLNPKALLGTARIIINKYSQESTLKIPKHKDFSKAKYAPTVAKKKKTTIGKIHKKIDSEGIGSQAVIRVLEVKYGLDHETANSWFNEFRKFLTLKMIETDESVETRVYPSSIVEAVWTTFYELRYYYQKTFADLFPDQELPFPESAITSFHNYEDAAKRYAETLEILQEITKEEPNPAVWETVEQRFPQSSAAGQSKSVESMTPIDDPNRRVPVNIFRLTVSQMVKLSTTVANANELIIYESLKDNENFKMNTENTTKRNGAKSAGSLYRWRVNFPHCNNVYYKDIREDPEHAFIYNPNQKNYKSAHGLSTGGFIFFPNPFDAKKLKVNSSIKPQLAKAIDLDNAADMVTEGVDYSRAVAPSGSGTGVL</sequence>
<accession>A0AAD1U791</accession>
<dbReference type="AlphaFoldDB" id="A0AAD1U791"/>
<dbReference type="Proteomes" id="UP001295684">
    <property type="component" value="Unassembled WGS sequence"/>
</dbReference>
<name>A0AAD1U791_EUPCR</name>
<organism evidence="1 2">
    <name type="scientific">Euplotes crassus</name>
    <dbReference type="NCBI Taxonomy" id="5936"/>
    <lineage>
        <taxon>Eukaryota</taxon>
        <taxon>Sar</taxon>
        <taxon>Alveolata</taxon>
        <taxon>Ciliophora</taxon>
        <taxon>Intramacronucleata</taxon>
        <taxon>Spirotrichea</taxon>
        <taxon>Hypotrichia</taxon>
        <taxon>Euplotida</taxon>
        <taxon>Euplotidae</taxon>
        <taxon>Moneuplotes</taxon>
    </lineage>
</organism>
<dbReference type="EMBL" id="CAMPGE010002789">
    <property type="protein sequence ID" value="CAI2361599.1"/>
    <property type="molecule type" value="Genomic_DNA"/>
</dbReference>
<evidence type="ECO:0000313" key="1">
    <source>
        <dbReference type="EMBL" id="CAI2361599.1"/>
    </source>
</evidence>
<evidence type="ECO:0000313" key="2">
    <source>
        <dbReference type="Proteomes" id="UP001295684"/>
    </source>
</evidence>
<reference evidence="1" key="1">
    <citation type="submission" date="2023-07" db="EMBL/GenBank/DDBJ databases">
        <authorList>
            <consortium name="AG Swart"/>
            <person name="Singh M."/>
            <person name="Singh A."/>
            <person name="Seah K."/>
            <person name="Emmerich C."/>
        </authorList>
    </citation>
    <scope>NUCLEOTIDE SEQUENCE</scope>
    <source>
        <strain evidence="1">DP1</strain>
    </source>
</reference>
<comment type="caution">
    <text evidence="1">The sequence shown here is derived from an EMBL/GenBank/DDBJ whole genome shotgun (WGS) entry which is preliminary data.</text>
</comment>
<gene>
    <name evidence="1" type="ORF">ECRASSUSDP1_LOCUS2911</name>
</gene>
<keyword evidence="2" id="KW-1185">Reference proteome</keyword>
<proteinExistence type="predicted"/>